<evidence type="ECO:0000313" key="2">
    <source>
        <dbReference type="EMBL" id="KMY28126.1"/>
    </source>
</evidence>
<reference evidence="3" key="1">
    <citation type="submission" date="2015-07" db="EMBL/GenBank/DDBJ databases">
        <authorList>
            <person name="Liu B."/>
            <person name="Wang J."/>
            <person name="Zhu Y."/>
            <person name="Liu G."/>
            <person name="Chen Q."/>
            <person name="Lan J."/>
            <person name="Che J."/>
            <person name="Ge C."/>
            <person name="Shi H."/>
            <person name="Pan Z."/>
            <person name="Liu X."/>
        </authorList>
    </citation>
    <scope>NUCLEOTIDE SEQUENCE [LARGE SCALE GENOMIC DNA]</scope>
    <source>
        <strain evidence="3">DSM 23493</strain>
    </source>
</reference>
<evidence type="ECO:0000259" key="1">
    <source>
        <dbReference type="Pfam" id="PF13472"/>
    </source>
</evidence>
<proteinExistence type="predicted"/>
<comment type="caution">
    <text evidence="2">The sequence shown here is derived from an EMBL/GenBank/DDBJ whole genome shotgun (WGS) entry which is preliminary data.</text>
</comment>
<name>A0A0K9F1R0_9BACI</name>
<dbReference type="GeneID" id="96601091"/>
<evidence type="ECO:0000313" key="3">
    <source>
        <dbReference type="Proteomes" id="UP000037326"/>
    </source>
</evidence>
<dbReference type="PANTHER" id="PTHR30383">
    <property type="entry name" value="THIOESTERASE 1/PROTEASE 1/LYSOPHOSPHOLIPASE L1"/>
    <property type="match status" value="1"/>
</dbReference>
<feature type="domain" description="SGNH hydrolase-type esterase" evidence="1">
    <location>
        <begin position="5"/>
        <end position="157"/>
    </location>
</feature>
<dbReference type="RefSeq" id="WP_049668883.1">
    <property type="nucleotide sequence ID" value="NZ_LFXJ01000013.1"/>
</dbReference>
<dbReference type="Proteomes" id="UP000037326">
    <property type="component" value="Unassembled WGS sequence"/>
</dbReference>
<gene>
    <name evidence="2" type="ORF">ACZ11_23055</name>
</gene>
<organism evidence="2 3">
    <name type="scientific">Lysinibacillus xylanilyticus</name>
    <dbReference type="NCBI Taxonomy" id="582475"/>
    <lineage>
        <taxon>Bacteria</taxon>
        <taxon>Bacillati</taxon>
        <taxon>Bacillota</taxon>
        <taxon>Bacilli</taxon>
        <taxon>Bacillales</taxon>
        <taxon>Bacillaceae</taxon>
        <taxon>Lysinibacillus</taxon>
    </lineage>
</organism>
<dbReference type="InterPro" id="IPR051532">
    <property type="entry name" value="Ester_Hydrolysis_Enzymes"/>
</dbReference>
<dbReference type="AlphaFoldDB" id="A0A0K9F1R0"/>
<dbReference type="PANTHER" id="PTHR30383:SF29">
    <property type="entry name" value="SGNH HYDROLASE-TYPE ESTERASE DOMAIN-CONTAINING PROTEIN"/>
    <property type="match status" value="1"/>
</dbReference>
<dbReference type="Gene3D" id="3.40.50.1110">
    <property type="entry name" value="SGNH hydrolase"/>
    <property type="match status" value="1"/>
</dbReference>
<dbReference type="GO" id="GO:0016787">
    <property type="term" value="F:hydrolase activity"/>
    <property type="evidence" value="ECO:0007669"/>
    <property type="project" value="UniProtKB-KW"/>
</dbReference>
<dbReference type="Pfam" id="PF13472">
    <property type="entry name" value="Lipase_GDSL_2"/>
    <property type="match status" value="1"/>
</dbReference>
<accession>A0A0K9F1R0</accession>
<sequence length="231" mass="26243">MKIACIGDSLTEGRPGVSFFKLLTAKHPHIEFNNLGKPGETVKSLHTRLEKSKLATYYDLSFLWIGVNDVYAKLLKVQAQPVTKNHHEFKDYYVNCLEMILASSKHVVLVTPALIGETIKNTSNMELKELSSIIQSISSKYTNVSFLNMQEVFEHHLDQVNSSNYINTNVMRVMQDVLFYKNPLRIDRLSKKRGLHLTLDGVHLNSNGAELVVEEYTAVIEQLQLQEATVH</sequence>
<dbReference type="PATRIC" id="fig|582475.4.peg.4563"/>
<dbReference type="SUPFAM" id="SSF52266">
    <property type="entry name" value="SGNH hydrolase"/>
    <property type="match status" value="1"/>
</dbReference>
<protein>
    <submittedName>
        <fullName evidence="2">GDSL-like lipase/acylhydrolase</fullName>
    </submittedName>
</protein>
<dbReference type="CDD" id="cd00229">
    <property type="entry name" value="SGNH_hydrolase"/>
    <property type="match status" value="1"/>
</dbReference>
<dbReference type="OrthoDB" id="9794725at2"/>
<keyword evidence="2" id="KW-0378">Hydrolase</keyword>
<dbReference type="EMBL" id="LFXJ01000013">
    <property type="protein sequence ID" value="KMY28126.1"/>
    <property type="molecule type" value="Genomic_DNA"/>
</dbReference>
<dbReference type="InterPro" id="IPR013830">
    <property type="entry name" value="SGNH_hydro"/>
</dbReference>
<dbReference type="InterPro" id="IPR036514">
    <property type="entry name" value="SGNH_hydro_sf"/>
</dbReference>